<dbReference type="Proteomes" id="UP000789920">
    <property type="component" value="Unassembled WGS sequence"/>
</dbReference>
<gene>
    <name evidence="1" type="ORF">RPERSI_LOCUS8777</name>
</gene>
<keyword evidence="2" id="KW-1185">Reference proteome</keyword>
<proteinExistence type="predicted"/>
<accession>A0ACA9NUZ7</accession>
<evidence type="ECO:0000313" key="2">
    <source>
        <dbReference type="Proteomes" id="UP000789920"/>
    </source>
</evidence>
<name>A0ACA9NUZ7_9GLOM</name>
<comment type="caution">
    <text evidence="1">The sequence shown here is derived from an EMBL/GenBank/DDBJ whole genome shotgun (WGS) entry which is preliminary data.</text>
</comment>
<dbReference type="EMBL" id="CAJVQC010016105">
    <property type="protein sequence ID" value="CAG8673359.1"/>
    <property type="molecule type" value="Genomic_DNA"/>
</dbReference>
<organism evidence="1 2">
    <name type="scientific">Racocetra persica</name>
    <dbReference type="NCBI Taxonomy" id="160502"/>
    <lineage>
        <taxon>Eukaryota</taxon>
        <taxon>Fungi</taxon>
        <taxon>Fungi incertae sedis</taxon>
        <taxon>Mucoromycota</taxon>
        <taxon>Glomeromycotina</taxon>
        <taxon>Glomeromycetes</taxon>
        <taxon>Diversisporales</taxon>
        <taxon>Gigasporaceae</taxon>
        <taxon>Racocetra</taxon>
    </lineage>
</organism>
<feature type="non-terminal residue" evidence="1">
    <location>
        <position position="139"/>
    </location>
</feature>
<reference evidence="1" key="1">
    <citation type="submission" date="2021-06" db="EMBL/GenBank/DDBJ databases">
        <authorList>
            <person name="Kallberg Y."/>
            <person name="Tangrot J."/>
            <person name="Rosling A."/>
        </authorList>
    </citation>
    <scope>NUCLEOTIDE SEQUENCE</scope>
    <source>
        <strain evidence="1">MA461A</strain>
    </source>
</reference>
<evidence type="ECO:0000313" key="1">
    <source>
        <dbReference type="EMBL" id="CAG8673359.1"/>
    </source>
</evidence>
<protein>
    <submittedName>
        <fullName evidence="1">10991_t:CDS:1</fullName>
    </submittedName>
</protein>
<sequence>MSSSVSNHMLEDNIPSANDDEFSGYEEPLESERSPACKSKKQKKHDNPSIVWDHFEVETTENSNFTHRIDKDHSEGTNTNDSIIKAIHIITKRRQEKIAQLLVEFIIEDCQPFHILQSKAFCRLLNYMEAGFQIPCEKT</sequence>